<proteinExistence type="predicted"/>
<protein>
    <submittedName>
        <fullName evidence="1">Uncharacterized protein</fullName>
    </submittedName>
</protein>
<name>A0ABD1TIU1_9LAMI</name>
<evidence type="ECO:0000313" key="2">
    <source>
        <dbReference type="Proteomes" id="UP001604336"/>
    </source>
</evidence>
<sequence>MYFTALLGILGKYYYNPEMFWPSFYTRLYFRVTEAYWYKTSGLWRHSDRKLGGLSWHLSRNMVACGGATTGDVVLKGSHSSITILNNCMQDARHQNVDIIMWFDFNV</sequence>
<dbReference type="AlphaFoldDB" id="A0ABD1TIU1"/>
<evidence type="ECO:0000313" key="1">
    <source>
        <dbReference type="EMBL" id="KAL2512463.1"/>
    </source>
</evidence>
<reference evidence="2" key="1">
    <citation type="submission" date="2024-07" db="EMBL/GenBank/DDBJ databases">
        <title>Two chromosome-level genome assemblies of Korean endemic species Abeliophyllum distichum and Forsythia ovata (Oleaceae).</title>
        <authorList>
            <person name="Jang H."/>
        </authorList>
    </citation>
    <scope>NUCLEOTIDE SEQUENCE [LARGE SCALE GENOMIC DNA]</scope>
</reference>
<keyword evidence="2" id="KW-1185">Reference proteome</keyword>
<dbReference type="EMBL" id="JBFOLK010000005">
    <property type="protein sequence ID" value="KAL2512463.1"/>
    <property type="molecule type" value="Genomic_DNA"/>
</dbReference>
<organism evidence="1 2">
    <name type="scientific">Abeliophyllum distichum</name>
    <dbReference type="NCBI Taxonomy" id="126358"/>
    <lineage>
        <taxon>Eukaryota</taxon>
        <taxon>Viridiplantae</taxon>
        <taxon>Streptophyta</taxon>
        <taxon>Embryophyta</taxon>
        <taxon>Tracheophyta</taxon>
        <taxon>Spermatophyta</taxon>
        <taxon>Magnoliopsida</taxon>
        <taxon>eudicotyledons</taxon>
        <taxon>Gunneridae</taxon>
        <taxon>Pentapetalae</taxon>
        <taxon>asterids</taxon>
        <taxon>lamiids</taxon>
        <taxon>Lamiales</taxon>
        <taxon>Oleaceae</taxon>
        <taxon>Forsythieae</taxon>
        <taxon>Abeliophyllum</taxon>
    </lineage>
</organism>
<comment type="caution">
    <text evidence="1">The sequence shown here is derived from an EMBL/GenBank/DDBJ whole genome shotgun (WGS) entry which is preliminary data.</text>
</comment>
<accession>A0ABD1TIU1</accession>
<gene>
    <name evidence="1" type="ORF">Adt_18063</name>
</gene>
<dbReference type="Proteomes" id="UP001604336">
    <property type="component" value="Unassembled WGS sequence"/>
</dbReference>